<evidence type="ECO:0000313" key="15">
    <source>
        <dbReference type="Proteomes" id="UP000646877"/>
    </source>
</evidence>
<evidence type="ECO:0000313" key="16">
    <source>
        <dbReference type="Proteomes" id="UP001304419"/>
    </source>
</evidence>
<dbReference type="GO" id="GO:0005886">
    <property type="term" value="C:plasma membrane"/>
    <property type="evidence" value="ECO:0007669"/>
    <property type="project" value="TreeGrafter"/>
</dbReference>
<dbReference type="Gene3D" id="3.40.50.720">
    <property type="entry name" value="NAD(P)-binding Rossmann-like Domain"/>
    <property type="match status" value="1"/>
</dbReference>
<feature type="transmembrane region" description="Helical" evidence="11">
    <location>
        <begin position="299"/>
        <end position="319"/>
    </location>
</feature>
<keyword evidence="8 11" id="KW-1133">Transmembrane helix</keyword>
<keyword evidence="9" id="KW-0406">Ion transport</keyword>
<dbReference type="EMBL" id="WEIA01000012">
    <property type="protein sequence ID" value="NLR23017.1"/>
    <property type="molecule type" value="Genomic_DNA"/>
</dbReference>
<dbReference type="AlphaFoldDB" id="A0A8I2KRT8"/>
<dbReference type="InterPro" id="IPR038770">
    <property type="entry name" value="Na+/solute_symporter_sf"/>
</dbReference>
<dbReference type="InterPro" id="IPR036291">
    <property type="entry name" value="NAD(P)-bd_dom_sf"/>
</dbReference>
<evidence type="ECO:0000313" key="14">
    <source>
        <dbReference type="EMBL" id="WOX31252.1"/>
    </source>
</evidence>
<comment type="subcellular location">
    <subcellularLocation>
        <location evidence="1">Endomembrane system</location>
        <topology evidence="1">Multi-pass membrane protein</topology>
    </subcellularLocation>
</comment>
<protein>
    <submittedName>
        <fullName evidence="14">Monovalent cation:proton antiporter-2 (CPA2) family protein</fullName>
    </submittedName>
    <submittedName>
        <fullName evidence="13">Potassium transporter</fullName>
    </submittedName>
</protein>
<dbReference type="InterPro" id="IPR003148">
    <property type="entry name" value="RCK_N"/>
</dbReference>
<dbReference type="GO" id="GO:0006813">
    <property type="term" value="P:potassium ion transport"/>
    <property type="evidence" value="ECO:0007669"/>
    <property type="project" value="UniProtKB-KW"/>
</dbReference>
<dbReference type="NCBIfam" id="TIGR00932">
    <property type="entry name" value="2a37"/>
    <property type="match status" value="1"/>
</dbReference>
<dbReference type="RefSeq" id="WP_193522258.1">
    <property type="nucleotide sequence ID" value="NZ_CBCSDF010000001.1"/>
</dbReference>
<dbReference type="Pfam" id="PF00999">
    <property type="entry name" value="Na_H_Exchanger"/>
    <property type="match status" value="1"/>
</dbReference>
<proteinExistence type="inferred from homology"/>
<feature type="domain" description="RCK N-terminal" evidence="12">
    <location>
        <begin position="406"/>
        <end position="525"/>
    </location>
</feature>
<evidence type="ECO:0000256" key="5">
    <source>
        <dbReference type="ARBA" id="ARBA00022538"/>
    </source>
</evidence>
<evidence type="ECO:0000256" key="7">
    <source>
        <dbReference type="ARBA" id="ARBA00022958"/>
    </source>
</evidence>
<dbReference type="GO" id="GO:1902600">
    <property type="term" value="P:proton transmembrane transport"/>
    <property type="evidence" value="ECO:0007669"/>
    <property type="project" value="InterPro"/>
</dbReference>
<dbReference type="InterPro" id="IPR004771">
    <property type="entry name" value="K/H_exchanger"/>
</dbReference>
<name>A0A8I2KRT8_9GAMM</name>
<evidence type="ECO:0000259" key="12">
    <source>
        <dbReference type="PROSITE" id="PS51201"/>
    </source>
</evidence>
<evidence type="ECO:0000256" key="11">
    <source>
        <dbReference type="SAM" id="Phobius"/>
    </source>
</evidence>
<keyword evidence="3" id="KW-0813">Transport</keyword>
<dbReference type="PROSITE" id="PS51201">
    <property type="entry name" value="RCK_N"/>
    <property type="match status" value="1"/>
</dbReference>
<feature type="transmembrane region" description="Helical" evidence="11">
    <location>
        <begin position="82"/>
        <end position="101"/>
    </location>
</feature>
<evidence type="ECO:0000256" key="3">
    <source>
        <dbReference type="ARBA" id="ARBA00022448"/>
    </source>
</evidence>
<dbReference type="GO" id="GO:0015297">
    <property type="term" value="F:antiporter activity"/>
    <property type="evidence" value="ECO:0007669"/>
    <property type="project" value="UniProtKB-KW"/>
</dbReference>
<dbReference type="SUPFAM" id="SSF51735">
    <property type="entry name" value="NAD(P)-binding Rossmann-fold domains"/>
    <property type="match status" value="1"/>
</dbReference>
<keyword evidence="4" id="KW-0050">Antiport</keyword>
<evidence type="ECO:0000256" key="9">
    <source>
        <dbReference type="ARBA" id="ARBA00023065"/>
    </source>
</evidence>
<keyword evidence="5" id="KW-0633">Potassium transport</keyword>
<reference evidence="14 16" key="2">
    <citation type="submission" date="2023-10" db="EMBL/GenBank/DDBJ databases">
        <title>To unveil natural product biosynthetic capacity in Pseudoalteromonas.</title>
        <authorList>
            <person name="Wang J."/>
        </authorList>
    </citation>
    <scope>NUCLEOTIDE SEQUENCE [LARGE SCALE GENOMIC DNA]</scope>
    <source>
        <strain evidence="14 16">DSM 15914</strain>
    </source>
</reference>
<dbReference type="PANTHER" id="PTHR46157">
    <property type="entry name" value="K(+) EFFLUX ANTIPORTER 3, CHLOROPLASTIC"/>
    <property type="match status" value="1"/>
</dbReference>
<feature type="transmembrane region" description="Helical" evidence="11">
    <location>
        <begin position="107"/>
        <end position="128"/>
    </location>
</feature>
<organism evidence="13 15">
    <name type="scientific">Pseudoalteromonas maricaloris</name>
    <dbReference type="NCBI Taxonomy" id="184924"/>
    <lineage>
        <taxon>Bacteria</taxon>
        <taxon>Pseudomonadati</taxon>
        <taxon>Pseudomonadota</taxon>
        <taxon>Gammaproteobacteria</taxon>
        <taxon>Alteromonadales</taxon>
        <taxon>Pseudoalteromonadaceae</taxon>
        <taxon>Pseudoalteromonas</taxon>
    </lineage>
</organism>
<dbReference type="EMBL" id="CP137579">
    <property type="protein sequence ID" value="WOX31252.1"/>
    <property type="molecule type" value="Genomic_DNA"/>
</dbReference>
<comment type="similarity">
    <text evidence="2">Belongs to the monovalent cation:proton antiporter 2 (CPA2) transporter (TC 2.A.37) family.</text>
</comment>
<keyword evidence="16" id="KW-1185">Reference proteome</keyword>
<feature type="transmembrane region" description="Helical" evidence="11">
    <location>
        <begin position="220"/>
        <end position="238"/>
    </location>
</feature>
<evidence type="ECO:0000313" key="13">
    <source>
        <dbReference type="EMBL" id="NLR23017.1"/>
    </source>
</evidence>
<accession>A0A8I2KRT8</accession>
<evidence type="ECO:0000256" key="6">
    <source>
        <dbReference type="ARBA" id="ARBA00022692"/>
    </source>
</evidence>
<dbReference type="Proteomes" id="UP001304419">
    <property type="component" value="Chromosome 2"/>
</dbReference>
<sequence length="617" mass="67320">MLLLATIYLAAAILAVPIAKRLGLGSVLGYLLAGILIGPHLLHLVGEQTDVMHFAEFGVVMMLFLVGLELQPKRLWTMRRSIVGLGGLQVVITTAVLYFAIDLALGFLWQQSLAIALMLALSSTAIALQTLNEKGLIKQSGGQNAFSVLLFQDIAVIPILAIMPLLAFSDLAVSDGHGNLLHAFPTYLQVAISVFVILAIIAAGHYVAAPLFRYIASTRMRELFTVVALFIVIATALLMQSIGLSPALGTFLAGVVLAESEFRHELEADIEPFKGLLLGLFFMTVGASIDFSLLAQKWLFILASVVLLMGLKAVILYLLATAFSLHKRATWLFTAALCQGGEFAFVLLSVTGSLAILTPDQVALVTLVVAVSMLGSPLIFILYDKIVERQANTTQEQDSLETMEATQNVIVVGYGRFGQVIGRLLHAQGYHLSILDHSPSQIELLRRFGNQVFYGDGARLDLLEAAGAHEAQMLVVAIDEPDKTLEIVRLAQQHFPDLKLVVRATDRRHAYQLIKLGVTAFERETFVSAVKLGEQALKLLGHSEEDVARAGYLFTKHDVESMHMLADVWGDDESYGVAIRQRMADLKQVLQADEKAQEDLNTCHGENCEDKPPAIEQ</sequence>
<feature type="transmembrane region" description="Helical" evidence="11">
    <location>
        <begin position="331"/>
        <end position="356"/>
    </location>
</feature>
<dbReference type="Gene3D" id="1.20.1530.20">
    <property type="match status" value="1"/>
</dbReference>
<dbReference type="FunFam" id="3.40.50.720:FF:000036">
    <property type="entry name" value="Glutathione-regulated potassium-efflux system protein KefB"/>
    <property type="match status" value="1"/>
</dbReference>
<evidence type="ECO:0000256" key="10">
    <source>
        <dbReference type="ARBA" id="ARBA00023136"/>
    </source>
</evidence>
<dbReference type="Pfam" id="PF02254">
    <property type="entry name" value="TrkA_N"/>
    <property type="match status" value="1"/>
</dbReference>
<keyword evidence="7" id="KW-0630">Potassium</keyword>
<dbReference type="PANTHER" id="PTHR46157:SF4">
    <property type="entry name" value="K(+) EFFLUX ANTIPORTER 3, CHLOROPLASTIC"/>
    <property type="match status" value="1"/>
</dbReference>
<feature type="transmembrane region" description="Helical" evidence="11">
    <location>
        <begin position="187"/>
        <end position="208"/>
    </location>
</feature>
<evidence type="ECO:0000256" key="1">
    <source>
        <dbReference type="ARBA" id="ARBA00004127"/>
    </source>
</evidence>
<keyword evidence="10 11" id="KW-0472">Membrane</keyword>
<dbReference type="Proteomes" id="UP000646877">
    <property type="component" value="Unassembled WGS sequence"/>
</dbReference>
<keyword evidence="6 11" id="KW-0812">Transmembrane</keyword>
<evidence type="ECO:0000256" key="4">
    <source>
        <dbReference type="ARBA" id="ARBA00022449"/>
    </source>
</evidence>
<feature type="transmembrane region" description="Helical" evidence="11">
    <location>
        <begin position="51"/>
        <end position="70"/>
    </location>
</feature>
<gene>
    <name evidence="13" type="ORF">F9Y85_17220</name>
    <name evidence="14" type="ORF">R5H13_20145</name>
</gene>
<dbReference type="GO" id="GO:0008324">
    <property type="term" value="F:monoatomic cation transmembrane transporter activity"/>
    <property type="evidence" value="ECO:0007669"/>
    <property type="project" value="InterPro"/>
</dbReference>
<dbReference type="InterPro" id="IPR006153">
    <property type="entry name" value="Cation/H_exchanger_TM"/>
</dbReference>
<feature type="transmembrane region" description="Helical" evidence="11">
    <location>
        <begin position="148"/>
        <end position="167"/>
    </location>
</feature>
<feature type="transmembrane region" description="Helical" evidence="11">
    <location>
        <begin position="362"/>
        <end position="383"/>
    </location>
</feature>
<dbReference type="GO" id="GO:0012505">
    <property type="term" value="C:endomembrane system"/>
    <property type="evidence" value="ECO:0007669"/>
    <property type="project" value="UniProtKB-SubCell"/>
</dbReference>
<reference evidence="13" key="1">
    <citation type="submission" date="2019-10" db="EMBL/GenBank/DDBJ databases">
        <authorList>
            <person name="Paulsen S."/>
        </authorList>
    </citation>
    <scope>NUCLEOTIDE SEQUENCE</scope>
    <source>
        <strain evidence="13">LMG 19692</strain>
    </source>
</reference>
<evidence type="ECO:0000256" key="2">
    <source>
        <dbReference type="ARBA" id="ARBA00005551"/>
    </source>
</evidence>
<evidence type="ECO:0000256" key="8">
    <source>
        <dbReference type="ARBA" id="ARBA00022989"/>
    </source>
</evidence>